<gene>
    <name evidence="2" type="primary">LOC107766740</name>
</gene>
<sequence length="380" mass="43830">MYRVLRVMHASVTEAVELASFRLRDVVVLWYEAWERSRGPDAPPAEWEDFSEAFLAHYLPREVREARLDLFLSLKQGDMSVRVYSHKFNSLARYAPDIVRTMRARVHHYVDGLGDHLIRDCRVASLSDDVDISRIQAFAQTTEDLSRRIRDTRRDREQSKRARTMGSYRETRDPGSTFSYITPFIDGKLDMRSELLPQSVEVSTPVGDSIIANHDYDVDILYHPGKANIVANALSRKSMGSLSHVEADKVKMTKYLCHLANLQVRLVDAEGGRILVQNTAKSSLVTEVKERQHEDPELIKLRERIPQQRQPLFELTGDGVLRYQGRLCVPTVGELRAKILLEAHYFRYAVHPGATKMYRDLRLIYWWNGMKKDIAEMVAQ</sequence>
<evidence type="ECO:0000313" key="2">
    <source>
        <dbReference type="RefSeq" id="XP_075112000.1"/>
    </source>
</evidence>
<dbReference type="Proteomes" id="UP000790787">
    <property type="component" value="Chromosome 6"/>
</dbReference>
<reference evidence="1" key="1">
    <citation type="journal article" date="2014" name="Nat. Commun.">
        <title>The tobacco genome sequence and its comparison with those of tomato and potato.</title>
        <authorList>
            <person name="Sierro N."/>
            <person name="Battey J.N."/>
            <person name="Ouadi S."/>
            <person name="Bakaher N."/>
            <person name="Bovet L."/>
            <person name="Willig A."/>
            <person name="Goepfert S."/>
            <person name="Peitsch M.C."/>
            <person name="Ivanov N.V."/>
        </authorList>
    </citation>
    <scope>NUCLEOTIDE SEQUENCE [LARGE SCALE GENOMIC DNA]</scope>
</reference>
<organism evidence="1 2">
    <name type="scientific">Nicotiana tabacum</name>
    <name type="common">Common tobacco</name>
    <dbReference type="NCBI Taxonomy" id="4097"/>
    <lineage>
        <taxon>Eukaryota</taxon>
        <taxon>Viridiplantae</taxon>
        <taxon>Streptophyta</taxon>
        <taxon>Embryophyta</taxon>
        <taxon>Tracheophyta</taxon>
        <taxon>Spermatophyta</taxon>
        <taxon>Magnoliopsida</taxon>
        <taxon>eudicotyledons</taxon>
        <taxon>Gunneridae</taxon>
        <taxon>Pentapetalae</taxon>
        <taxon>asterids</taxon>
        <taxon>lamiids</taxon>
        <taxon>Solanales</taxon>
        <taxon>Solanaceae</taxon>
        <taxon>Nicotianoideae</taxon>
        <taxon>Nicotianeae</taxon>
        <taxon>Nicotiana</taxon>
    </lineage>
</organism>
<evidence type="ECO:0000313" key="1">
    <source>
        <dbReference type="Proteomes" id="UP000790787"/>
    </source>
</evidence>
<protein>
    <submittedName>
        <fullName evidence="2">Uncharacterized protein LOC107766740</fullName>
    </submittedName>
</protein>
<name>A0AC58UR70_TOBAC</name>
<dbReference type="RefSeq" id="XP_075112000.1">
    <property type="nucleotide sequence ID" value="XM_075255899.1"/>
</dbReference>
<accession>A0AC58UR70</accession>
<keyword evidence="1" id="KW-1185">Reference proteome</keyword>
<reference evidence="2" key="2">
    <citation type="submission" date="2025-08" db="UniProtKB">
        <authorList>
            <consortium name="RefSeq"/>
        </authorList>
    </citation>
    <scope>IDENTIFICATION</scope>
    <source>
        <tissue evidence="2">Leaf</tissue>
    </source>
</reference>
<proteinExistence type="predicted"/>